<evidence type="ECO:0000313" key="5">
    <source>
        <dbReference type="EMBL" id="ABF39359.1"/>
    </source>
</evidence>
<feature type="chain" id="PRO_5004192033" description="Peptidase S74 domain-containing protein" evidence="3">
    <location>
        <begin position="21"/>
        <end position="689"/>
    </location>
</feature>
<evidence type="ECO:0000256" key="2">
    <source>
        <dbReference type="SAM" id="MobiDB-lite"/>
    </source>
</evidence>
<reference evidence="5 6" key="1">
    <citation type="journal article" date="2009" name="Appl. Environ. Microbiol.">
        <title>Three genomes from the phylum Acidobacteria provide insight into the lifestyles of these microorganisms in soils.</title>
        <authorList>
            <person name="Ward N.L."/>
            <person name="Challacombe J.F."/>
            <person name="Janssen P.H."/>
            <person name="Henrissat B."/>
            <person name="Coutinho P.M."/>
            <person name="Wu M."/>
            <person name="Xie G."/>
            <person name="Haft D.H."/>
            <person name="Sait M."/>
            <person name="Badger J."/>
            <person name="Barabote R.D."/>
            <person name="Bradley B."/>
            <person name="Brettin T.S."/>
            <person name="Brinkac L.M."/>
            <person name="Bruce D."/>
            <person name="Creasy T."/>
            <person name="Daugherty S.C."/>
            <person name="Davidsen T.M."/>
            <person name="DeBoy R.T."/>
            <person name="Detter J.C."/>
            <person name="Dodson R.J."/>
            <person name="Durkin A.S."/>
            <person name="Ganapathy A."/>
            <person name="Gwinn-Giglio M."/>
            <person name="Han C.S."/>
            <person name="Khouri H."/>
            <person name="Kiss H."/>
            <person name="Kothari S.P."/>
            <person name="Madupu R."/>
            <person name="Nelson K.E."/>
            <person name="Nelson W.C."/>
            <person name="Paulsen I."/>
            <person name="Penn K."/>
            <person name="Ren Q."/>
            <person name="Rosovitz M.J."/>
            <person name="Selengut J.D."/>
            <person name="Shrivastava S."/>
            <person name="Sullivan S.A."/>
            <person name="Tapia R."/>
            <person name="Thompson L.S."/>
            <person name="Watkins K.L."/>
            <person name="Yang Q."/>
            <person name="Yu C."/>
            <person name="Zafar N."/>
            <person name="Zhou L."/>
            <person name="Kuske C.R."/>
        </authorList>
    </citation>
    <scope>NUCLEOTIDE SEQUENCE [LARGE SCALE GENOMIC DNA]</scope>
    <source>
        <strain evidence="5 6">Ellin345</strain>
    </source>
</reference>
<dbReference type="InterPro" id="IPR030392">
    <property type="entry name" value="S74_ICA"/>
</dbReference>
<keyword evidence="6" id="KW-1185">Reference proteome</keyword>
<dbReference type="STRING" id="204669.Acid345_0354"/>
<dbReference type="RefSeq" id="WP_011521161.1">
    <property type="nucleotide sequence ID" value="NC_008009.1"/>
</dbReference>
<evidence type="ECO:0000256" key="3">
    <source>
        <dbReference type="SAM" id="SignalP"/>
    </source>
</evidence>
<dbReference type="PROSITE" id="PS51688">
    <property type="entry name" value="ICA"/>
    <property type="match status" value="1"/>
</dbReference>
<evidence type="ECO:0000259" key="4">
    <source>
        <dbReference type="PROSITE" id="PS51688"/>
    </source>
</evidence>
<feature type="region of interest" description="Disordered" evidence="2">
    <location>
        <begin position="156"/>
        <end position="182"/>
    </location>
</feature>
<dbReference type="Proteomes" id="UP000002432">
    <property type="component" value="Chromosome"/>
</dbReference>
<proteinExistence type="predicted"/>
<accession>Q1IUU1</accession>
<evidence type="ECO:0000313" key="6">
    <source>
        <dbReference type="Proteomes" id="UP000002432"/>
    </source>
</evidence>
<evidence type="ECO:0000256" key="1">
    <source>
        <dbReference type="SAM" id="Coils"/>
    </source>
</evidence>
<dbReference type="KEGG" id="aba:Acid345_0354"/>
<feature type="compositionally biased region" description="Polar residues" evidence="2">
    <location>
        <begin position="171"/>
        <end position="182"/>
    </location>
</feature>
<gene>
    <name evidence="5" type="ordered locus">Acid345_0354</name>
</gene>
<dbReference type="EnsemblBacteria" id="ABF39359">
    <property type="protein sequence ID" value="ABF39359"/>
    <property type="gene ID" value="Acid345_0354"/>
</dbReference>
<dbReference type="Pfam" id="PF13884">
    <property type="entry name" value="Peptidase_S74"/>
    <property type="match status" value="1"/>
</dbReference>
<dbReference type="HOGENOM" id="CLU_011041_0_0_0"/>
<dbReference type="eggNOG" id="COG2911">
    <property type="taxonomic scope" value="Bacteria"/>
</dbReference>
<feature type="signal peptide" evidence="3">
    <location>
        <begin position="1"/>
        <end position="20"/>
    </location>
</feature>
<dbReference type="AlphaFoldDB" id="Q1IUU1"/>
<organism evidence="5 6">
    <name type="scientific">Koribacter versatilis (strain Ellin345)</name>
    <dbReference type="NCBI Taxonomy" id="204669"/>
    <lineage>
        <taxon>Bacteria</taxon>
        <taxon>Pseudomonadati</taxon>
        <taxon>Acidobacteriota</taxon>
        <taxon>Terriglobia</taxon>
        <taxon>Terriglobales</taxon>
        <taxon>Candidatus Korobacteraceae</taxon>
        <taxon>Candidatus Korobacter</taxon>
    </lineage>
</organism>
<name>Q1IUU1_KORVE</name>
<sequence length="689" mass="70680">MKPWLATVCLMFAFTTLAFAQQPNSTSTTPQVSVPSMIRFSGQVKGASGTVGITFTLHKTQDDNAALWTESQNVRADESGHYTVLLGAAKAIPIDLFTSGEAQWLAIHITGQPEQRVLLVSVPYAVKALEAQTLAGHAATDFVTSDKLTTAVKQELQQQAPTRKTTKKDATTNAPNPATNFADTNTTQVVQVVQSGIGSGLVAIAAAGAGVQGATSGASGYGVFGSNTSATGTAVGVRGSTTSGNGIAVYGTANGTSGSSTGVKGISSAPSGYGVFGQNTATTGTAIGFRGSSASTSGVAIYGTATSTTGTTKGMLASVASTNGIAAVFQNTAASGKLLSGQSGASNTEVFSVDNAGNTTAAATVSGLLMNTSSTVARKPYMINGLGILGVGQTVNDYNLFIGWGAGDAEVHDGNQQNNVFIGPGTGMNNTTGYSNTFIGSGVSSNSSTTHSNTLIGSAVATNGAGNQNTILGSLAGFQLGAGDANVFLGFEAGFYNTSGNSDIYIGSAGCGTSSCSEDSTIRIGSAQTATYIAGIYSESPGPSSASVVIGSNGKLGIPTSSRRFKEQIADIGDSRKLFQLRPVTFFYKPEYDGGAHEKQFGLIAEEVAKIYPDMVINDKEGRPFTVKYQFLAPLMLNAVQKDHAVIAAQERVIATQQKQLKSQQQHMDELSARLARLEAAVDRLTTTH</sequence>
<dbReference type="EMBL" id="CP000360">
    <property type="protein sequence ID" value="ABF39359.1"/>
    <property type="molecule type" value="Genomic_DNA"/>
</dbReference>
<keyword evidence="3" id="KW-0732">Signal</keyword>
<feature type="coiled-coil region" evidence="1">
    <location>
        <begin position="654"/>
        <end position="688"/>
    </location>
</feature>
<dbReference type="OrthoDB" id="6892488at2"/>
<dbReference type="eggNOG" id="COG5295">
    <property type="taxonomic scope" value="Bacteria"/>
</dbReference>
<feature type="domain" description="Peptidase S74" evidence="4">
    <location>
        <begin position="561"/>
        <end position="654"/>
    </location>
</feature>
<keyword evidence="1" id="KW-0175">Coiled coil</keyword>
<protein>
    <recommendedName>
        <fullName evidence="4">Peptidase S74 domain-containing protein</fullName>
    </recommendedName>
</protein>